<organism evidence="2">
    <name type="scientific">candidate division WOR-3 bacterium</name>
    <dbReference type="NCBI Taxonomy" id="2052148"/>
    <lineage>
        <taxon>Bacteria</taxon>
        <taxon>Bacteria division WOR-3</taxon>
    </lineage>
</organism>
<accession>A0A7C6A935</accession>
<gene>
    <name evidence="2" type="ORF">ENW73_05015</name>
</gene>
<dbReference type="InterPro" id="IPR036061">
    <property type="entry name" value="CheW-like_dom_sf"/>
</dbReference>
<dbReference type="InterPro" id="IPR002545">
    <property type="entry name" value="CheW-lke_dom"/>
</dbReference>
<proteinExistence type="predicted"/>
<sequence length="190" mass="20669">MSLNQNSLVFQASGAPKLNSSSAHILKSYFVFMINNINYAVPISSVIGVYKMDRLSSLPSGPKLLKTEQKTSSAVYLLGISVICEQALPIVSFRQTGAEPIHFEKTGLVLVLENGIDRFGLLIDKAKGIYEIPIRIIDSFAKSPSATNLFPTYTAGVWEDGGAPIWFLNPEKMVWAEDSRPDSGGENNGA</sequence>
<dbReference type="SMART" id="SM00260">
    <property type="entry name" value="CheW"/>
    <property type="match status" value="1"/>
</dbReference>
<evidence type="ECO:0000259" key="1">
    <source>
        <dbReference type="PROSITE" id="PS50851"/>
    </source>
</evidence>
<dbReference type="Pfam" id="PF01584">
    <property type="entry name" value="CheW"/>
    <property type="match status" value="1"/>
</dbReference>
<reference evidence="2" key="1">
    <citation type="journal article" date="2020" name="mSystems">
        <title>Genome- and Community-Level Interaction Insights into Carbon Utilization and Element Cycling Functions of Hydrothermarchaeota in Hydrothermal Sediment.</title>
        <authorList>
            <person name="Zhou Z."/>
            <person name="Liu Y."/>
            <person name="Xu W."/>
            <person name="Pan J."/>
            <person name="Luo Z.H."/>
            <person name="Li M."/>
        </authorList>
    </citation>
    <scope>NUCLEOTIDE SEQUENCE [LARGE SCALE GENOMIC DNA]</scope>
    <source>
        <strain evidence="2">SpSt-876</strain>
    </source>
</reference>
<protein>
    <submittedName>
        <fullName evidence="2">Chemotaxis protein CheW</fullName>
    </submittedName>
</protein>
<comment type="caution">
    <text evidence="2">The sequence shown here is derived from an EMBL/GenBank/DDBJ whole genome shotgun (WGS) entry which is preliminary data.</text>
</comment>
<feature type="domain" description="CheW-like" evidence="1">
    <location>
        <begin position="26"/>
        <end position="179"/>
    </location>
</feature>
<dbReference type="AlphaFoldDB" id="A0A7C6A935"/>
<name>A0A7C6A935_UNCW3</name>
<dbReference type="Gene3D" id="2.40.50.180">
    <property type="entry name" value="CheA-289, Domain 4"/>
    <property type="match status" value="1"/>
</dbReference>
<dbReference type="Gene3D" id="2.30.30.40">
    <property type="entry name" value="SH3 Domains"/>
    <property type="match status" value="1"/>
</dbReference>
<dbReference type="SUPFAM" id="SSF50341">
    <property type="entry name" value="CheW-like"/>
    <property type="match status" value="1"/>
</dbReference>
<dbReference type="GO" id="GO:0006935">
    <property type="term" value="P:chemotaxis"/>
    <property type="evidence" value="ECO:0007669"/>
    <property type="project" value="InterPro"/>
</dbReference>
<evidence type="ECO:0000313" key="2">
    <source>
        <dbReference type="EMBL" id="HHS52211.1"/>
    </source>
</evidence>
<dbReference type="EMBL" id="DTLI01000131">
    <property type="protein sequence ID" value="HHS52211.1"/>
    <property type="molecule type" value="Genomic_DNA"/>
</dbReference>
<dbReference type="PROSITE" id="PS50851">
    <property type="entry name" value="CHEW"/>
    <property type="match status" value="1"/>
</dbReference>
<dbReference type="GO" id="GO:0007165">
    <property type="term" value="P:signal transduction"/>
    <property type="evidence" value="ECO:0007669"/>
    <property type="project" value="InterPro"/>
</dbReference>